<feature type="chain" id="PRO_5008267719" evidence="1">
    <location>
        <begin position="19"/>
        <end position="313"/>
    </location>
</feature>
<evidence type="ECO:0000256" key="1">
    <source>
        <dbReference type="SAM" id="SignalP"/>
    </source>
</evidence>
<evidence type="ECO:0000313" key="2">
    <source>
        <dbReference type="EMBL" id="KUJ14156.1"/>
    </source>
</evidence>
<dbReference type="GeneID" id="28822949"/>
<gene>
    <name evidence="2" type="ORF">LY89DRAFT_671529</name>
</gene>
<dbReference type="RefSeq" id="XP_018068511.1">
    <property type="nucleotide sequence ID" value="XM_018213223.1"/>
</dbReference>
<accession>A0A194X1T3</accession>
<feature type="signal peptide" evidence="1">
    <location>
        <begin position="1"/>
        <end position="18"/>
    </location>
</feature>
<protein>
    <submittedName>
        <fullName evidence="2">Uncharacterized protein</fullName>
    </submittedName>
</protein>
<dbReference type="KEGG" id="psco:LY89DRAFT_671529"/>
<sequence length="313" mass="33927">MKLPFLSLLRLAARLAVAQEYCHVPEMERSNNRFSTNAGGSDVASPIGTPQGQCVGCYFLGTMNATLTKVKQAFLDSTWTSTIDPLGSLRTDSKPSTVLNLNLDLAINVAGSYIVPLLNSSAIVWGAISQDVHSKVFASLQLFVTANSQSETTSVYNLKCPEGVYVAFNEFDVGSLTSSLHVKDRSPACANLTFYRHLCTLQALPGRSFWGPGTTTITLQFRLYYIDSLTSQGKNATLSTTAITNVVVCRQVPKGASSCEAKVDQVHYDVSSYLLFDNGWNASTSYTSDNVCGEGILNNLSYVFRLLFTAISS</sequence>
<reference evidence="2 3" key="1">
    <citation type="submission" date="2015-10" db="EMBL/GenBank/DDBJ databases">
        <title>Full genome of DAOMC 229536 Phialocephala scopiformis, a fungal endophyte of spruce producing the potent anti-insectan compound rugulosin.</title>
        <authorList>
            <consortium name="DOE Joint Genome Institute"/>
            <person name="Walker A.K."/>
            <person name="Frasz S.L."/>
            <person name="Seifert K.A."/>
            <person name="Miller J.D."/>
            <person name="Mondo S.J."/>
            <person name="Labutti K."/>
            <person name="Lipzen A."/>
            <person name="Dockter R."/>
            <person name="Kennedy M."/>
            <person name="Grigoriev I.V."/>
            <person name="Spatafora J.W."/>
        </authorList>
    </citation>
    <scope>NUCLEOTIDE SEQUENCE [LARGE SCALE GENOMIC DNA]</scope>
    <source>
        <strain evidence="2 3">CBS 120377</strain>
    </source>
</reference>
<organism evidence="2 3">
    <name type="scientific">Mollisia scopiformis</name>
    <name type="common">Conifer needle endophyte fungus</name>
    <name type="synonym">Phialocephala scopiformis</name>
    <dbReference type="NCBI Taxonomy" id="149040"/>
    <lineage>
        <taxon>Eukaryota</taxon>
        <taxon>Fungi</taxon>
        <taxon>Dikarya</taxon>
        <taxon>Ascomycota</taxon>
        <taxon>Pezizomycotina</taxon>
        <taxon>Leotiomycetes</taxon>
        <taxon>Helotiales</taxon>
        <taxon>Mollisiaceae</taxon>
        <taxon>Mollisia</taxon>
    </lineage>
</organism>
<keyword evidence="1" id="KW-0732">Signal</keyword>
<dbReference type="AlphaFoldDB" id="A0A194X1T3"/>
<proteinExistence type="predicted"/>
<name>A0A194X1T3_MOLSC</name>
<dbReference type="InParanoid" id="A0A194X1T3"/>
<evidence type="ECO:0000313" key="3">
    <source>
        <dbReference type="Proteomes" id="UP000070700"/>
    </source>
</evidence>
<dbReference type="EMBL" id="KQ947420">
    <property type="protein sequence ID" value="KUJ14156.1"/>
    <property type="molecule type" value="Genomic_DNA"/>
</dbReference>
<dbReference type="Proteomes" id="UP000070700">
    <property type="component" value="Unassembled WGS sequence"/>
</dbReference>
<keyword evidence="3" id="KW-1185">Reference proteome</keyword>